<gene>
    <name evidence="2" type="ORF">V8G54_022131</name>
</gene>
<keyword evidence="1" id="KW-1133">Transmembrane helix</keyword>
<protein>
    <submittedName>
        <fullName evidence="2">Uncharacterized protein</fullName>
    </submittedName>
</protein>
<proteinExistence type="predicted"/>
<organism evidence="2 3">
    <name type="scientific">Vigna mungo</name>
    <name type="common">Black gram</name>
    <name type="synonym">Phaseolus mungo</name>
    <dbReference type="NCBI Taxonomy" id="3915"/>
    <lineage>
        <taxon>Eukaryota</taxon>
        <taxon>Viridiplantae</taxon>
        <taxon>Streptophyta</taxon>
        <taxon>Embryophyta</taxon>
        <taxon>Tracheophyta</taxon>
        <taxon>Spermatophyta</taxon>
        <taxon>Magnoliopsida</taxon>
        <taxon>eudicotyledons</taxon>
        <taxon>Gunneridae</taxon>
        <taxon>Pentapetalae</taxon>
        <taxon>rosids</taxon>
        <taxon>fabids</taxon>
        <taxon>Fabales</taxon>
        <taxon>Fabaceae</taxon>
        <taxon>Papilionoideae</taxon>
        <taxon>50 kb inversion clade</taxon>
        <taxon>NPAAA clade</taxon>
        <taxon>indigoferoid/millettioid clade</taxon>
        <taxon>Phaseoleae</taxon>
        <taxon>Vigna</taxon>
    </lineage>
</organism>
<name>A0AAQ3NH01_VIGMU</name>
<evidence type="ECO:0000256" key="1">
    <source>
        <dbReference type="SAM" id="Phobius"/>
    </source>
</evidence>
<keyword evidence="3" id="KW-1185">Reference proteome</keyword>
<dbReference type="EMBL" id="CP144695">
    <property type="protein sequence ID" value="WVZ08785.1"/>
    <property type="molecule type" value="Genomic_DNA"/>
</dbReference>
<feature type="transmembrane region" description="Helical" evidence="1">
    <location>
        <begin position="28"/>
        <end position="49"/>
    </location>
</feature>
<dbReference type="AlphaFoldDB" id="A0AAQ3NH01"/>
<accession>A0AAQ3NH01</accession>
<keyword evidence="1" id="KW-0472">Membrane</keyword>
<reference evidence="2 3" key="1">
    <citation type="journal article" date="2023" name="Life. Sci Alliance">
        <title>Evolutionary insights into 3D genome organization and epigenetic landscape of Vigna mungo.</title>
        <authorList>
            <person name="Junaid A."/>
            <person name="Singh B."/>
            <person name="Bhatia S."/>
        </authorList>
    </citation>
    <scope>NUCLEOTIDE SEQUENCE [LARGE SCALE GENOMIC DNA]</scope>
    <source>
        <strain evidence="2">Urdbean</strain>
    </source>
</reference>
<keyword evidence="1" id="KW-0812">Transmembrane</keyword>
<dbReference type="Proteomes" id="UP001374535">
    <property type="component" value="Chromosome 6"/>
</dbReference>
<evidence type="ECO:0000313" key="3">
    <source>
        <dbReference type="Proteomes" id="UP001374535"/>
    </source>
</evidence>
<sequence>MSTPLFPKFKRNFSSLNTCFNSRSLEGLMVLCIAFPTFTFPVSSLSCRLNSRFSLYRRSEGLDTTPACIGIHQTVNQHFNFFFLFTNNGQEIMRDGYSDFFPEKVM</sequence>
<evidence type="ECO:0000313" key="2">
    <source>
        <dbReference type="EMBL" id="WVZ08785.1"/>
    </source>
</evidence>